<evidence type="ECO:0000256" key="2">
    <source>
        <dbReference type="ARBA" id="ARBA00022574"/>
    </source>
</evidence>
<keyword evidence="5" id="KW-0175">Coiled coil</keyword>
<evidence type="ECO:0000256" key="5">
    <source>
        <dbReference type="SAM" id="Coils"/>
    </source>
</evidence>
<dbReference type="PANTHER" id="PTHR14091:SF0">
    <property type="entry name" value="PERIODIC TRYPTOPHAN PROTEIN 1 HOMOLOG"/>
    <property type="match status" value="1"/>
</dbReference>
<dbReference type="Pfam" id="PF00400">
    <property type="entry name" value="WD40"/>
    <property type="match status" value="2"/>
</dbReference>
<protein>
    <submittedName>
        <fullName evidence="6">Uncharacterized protein</fullName>
    </submittedName>
</protein>
<evidence type="ECO:0000256" key="3">
    <source>
        <dbReference type="ARBA" id="ARBA00022737"/>
    </source>
</evidence>
<name>A0A7R8Z4C8_TIMDO</name>
<dbReference type="InterPro" id="IPR020472">
    <property type="entry name" value="WD40_PAC1"/>
</dbReference>
<feature type="repeat" description="WD" evidence="4">
    <location>
        <begin position="340"/>
        <end position="382"/>
    </location>
</feature>
<dbReference type="PROSITE" id="PS50082">
    <property type="entry name" value="WD_REPEATS_2"/>
    <property type="match status" value="2"/>
</dbReference>
<proteinExistence type="predicted"/>
<dbReference type="SMART" id="SM00320">
    <property type="entry name" value="WD40"/>
    <property type="match status" value="5"/>
</dbReference>
<dbReference type="AlphaFoldDB" id="A0A7R8Z4C8"/>
<dbReference type="PROSITE" id="PS50294">
    <property type="entry name" value="WD_REPEATS_REGION"/>
    <property type="match status" value="2"/>
</dbReference>
<feature type="coiled-coil region" evidence="5">
    <location>
        <begin position="142"/>
        <end position="169"/>
    </location>
</feature>
<keyword evidence="3" id="KW-0677">Repeat</keyword>
<dbReference type="PROSITE" id="PS00678">
    <property type="entry name" value="WD_REPEATS_1"/>
    <property type="match status" value="1"/>
</dbReference>
<dbReference type="InterPro" id="IPR019775">
    <property type="entry name" value="WD40_repeat_CS"/>
</dbReference>
<gene>
    <name evidence="6" type="ORF">TDIB3V08_LOCUS2036</name>
</gene>
<dbReference type="Gene3D" id="2.130.10.10">
    <property type="entry name" value="YVTN repeat-like/Quinoprotein amine dehydrogenase"/>
    <property type="match status" value="2"/>
</dbReference>
<feature type="repeat" description="WD" evidence="4">
    <location>
        <begin position="467"/>
        <end position="509"/>
    </location>
</feature>
<organism evidence="6">
    <name type="scientific">Timema douglasi</name>
    <name type="common">Walking stick</name>
    <dbReference type="NCBI Taxonomy" id="61478"/>
    <lineage>
        <taxon>Eukaryota</taxon>
        <taxon>Metazoa</taxon>
        <taxon>Ecdysozoa</taxon>
        <taxon>Arthropoda</taxon>
        <taxon>Hexapoda</taxon>
        <taxon>Insecta</taxon>
        <taxon>Pterygota</taxon>
        <taxon>Neoptera</taxon>
        <taxon>Polyneoptera</taxon>
        <taxon>Phasmatodea</taxon>
        <taxon>Timematodea</taxon>
        <taxon>Timematoidea</taxon>
        <taxon>Timematidae</taxon>
        <taxon>Timema</taxon>
    </lineage>
</organism>
<keyword evidence="1" id="KW-0597">Phosphoprotein</keyword>
<evidence type="ECO:0000313" key="6">
    <source>
        <dbReference type="EMBL" id="CAD7195656.1"/>
    </source>
</evidence>
<dbReference type="InterPro" id="IPR001680">
    <property type="entry name" value="WD40_rpt"/>
</dbReference>
<dbReference type="GO" id="GO:0005634">
    <property type="term" value="C:nucleus"/>
    <property type="evidence" value="ECO:0007669"/>
    <property type="project" value="TreeGrafter"/>
</dbReference>
<evidence type="ECO:0000256" key="1">
    <source>
        <dbReference type="ARBA" id="ARBA00022553"/>
    </source>
</evidence>
<sequence>MFDEVQADDPIMDTEKRFQVEVFNRSLDIITTQLTERFESITELGEWIYEVSNKDGRRQRRHVDQLRQVSKSLQTGKQQYFQREQYMPVQLFLWEDTPVQQEPDQDHPPLLVRHHEMIPQRGVAKANPDIIQLSPDEIEGIISSAKEDLQDAEDGLDDLQSTNDTTENKVKCEFKAKQETTINNDQTDEYNFDNYDEDNDNPNSIFGIGNMTVFASNHKDPYVTIADSEDEDSEEEDDVIKPDDNLIVVGHVDGDASILEVYVFNEEEDSLYVHHDVMLPSIPLCLEWLSKDLGSKTESNLVAVGSMDPIIGIWDLDLVNCLEPVFELGQKRVKNKKTKCIGHRDAVLDIAWNESLTHMLASGSVDQTVILWDLDTGKMTSSFTQFQEKVQTLQWHPKEMCALLTGSCDGYARLIECRSQQVKEWKVSGEVERVVWDHHSAYCFLVGTSNGYIEYLDARSNKPIWSTPAHEKEVTGLVLSSKCPGLLISTGSEGVIKIWDIDTSGPVFISEKKLKLGALQCLDANPDLPFIVCTGGDCKSSNFHVMNLAKEDPAVRERFAARQMIEQPSVRTSTEDKILNVKGCSYLPPPLPLPEVHLFNQYKIPRPAGNKTRFQSNIQRPTSLRSTIKQDIVVTMMVPSDLLDRRNSLVANYKLFL</sequence>
<accession>A0A7R8Z4C8</accession>
<dbReference type="SUPFAM" id="SSF50978">
    <property type="entry name" value="WD40 repeat-like"/>
    <property type="match status" value="1"/>
</dbReference>
<dbReference type="EMBL" id="OA564840">
    <property type="protein sequence ID" value="CAD7195656.1"/>
    <property type="molecule type" value="Genomic_DNA"/>
</dbReference>
<dbReference type="InterPro" id="IPR015943">
    <property type="entry name" value="WD40/YVTN_repeat-like_dom_sf"/>
</dbReference>
<dbReference type="PANTHER" id="PTHR14091">
    <property type="entry name" value="PERIODIC TRYPTOPHAN PROTEIN 1"/>
    <property type="match status" value="1"/>
</dbReference>
<dbReference type="GO" id="GO:0006364">
    <property type="term" value="P:rRNA processing"/>
    <property type="evidence" value="ECO:0007669"/>
    <property type="project" value="InterPro"/>
</dbReference>
<keyword evidence="2 4" id="KW-0853">WD repeat</keyword>
<dbReference type="InterPro" id="IPR036322">
    <property type="entry name" value="WD40_repeat_dom_sf"/>
</dbReference>
<reference evidence="6" key="1">
    <citation type="submission" date="2020-11" db="EMBL/GenBank/DDBJ databases">
        <authorList>
            <person name="Tran Van P."/>
        </authorList>
    </citation>
    <scope>NUCLEOTIDE SEQUENCE</scope>
</reference>
<dbReference type="InterPro" id="IPR044285">
    <property type="entry name" value="PWP1"/>
</dbReference>
<evidence type="ECO:0000256" key="4">
    <source>
        <dbReference type="PROSITE-ProRule" id="PRU00221"/>
    </source>
</evidence>
<dbReference type="PRINTS" id="PR00320">
    <property type="entry name" value="GPROTEINBRPT"/>
</dbReference>